<dbReference type="GO" id="GO:0006995">
    <property type="term" value="P:cellular response to nitrogen starvation"/>
    <property type="evidence" value="ECO:0007669"/>
    <property type="project" value="EnsemblFungi"/>
</dbReference>
<keyword evidence="7 11" id="KW-0378">Hydrolase</keyword>
<dbReference type="eggNOG" id="KOG1282">
    <property type="taxonomic scope" value="Eukaryota"/>
</dbReference>
<dbReference type="InterPro" id="IPR029058">
    <property type="entry name" value="AB_hydrolase_fold"/>
</dbReference>
<proteinExistence type="inferred from homology"/>
<keyword evidence="8" id="KW-1015">Disulfide bond</keyword>
<dbReference type="KEGG" id="tpf:TPHA_0A05520"/>
<dbReference type="Proteomes" id="UP000005666">
    <property type="component" value="Chromosome 1"/>
</dbReference>
<evidence type="ECO:0000256" key="6">
    <source>
        <dbReference type="ARBA" id="ARBA00022729"/>
    </source>
</evidence>
<keyword evidence="13" id="KW-1185">Reference proteome</keyword>
<dbReference type="PRINTS" id="PR00724">
    <property type="entry name" value="CRBOXYPTASEC"/>
</dbReference>
<dbReference type="Gene3D" id="3.40.50.1820">
    <property type="entry name" value="alpha/beta hydrolase"/>
    <property type="match status" value="1"/>
</dbReference>
<name>G8BNZ8_TETPH</name>
<evidence type="ECO:0000256" key="10">
    <source>
        <dbReference type="ARBA" id="ARBA00052076"/>
    </source>
</evidence>
<evidence type="ECO:0000256" key="3">
    <source>
        <dbReference type="ARBA" id="ARBA00022554"/>
    </source>
</evidence>
<dbReference type="GO" id="GO:0000328">
    <property type="term" value="C:fungal-type vacuole lumen"/>
    <property type="evidence" value="ECO:0007669"/>
    <property type="project" value="EnsemblFungi"/>
</dbReference>
<dbReference type="SUPFAM" id="SSF53474">
    <property type="entry name" value="alpha/beta-Hydrolases"/>
    <property type="match status" value="1"/>
</dbReference>
<dbReference type="PROSITE" id="PS00131">
    <property type="entry name" value="CARBOXYPEPT_SER_SER"/>
    <property type="match status" value="1"/>
</dbReference>
<dbReference type="EC" id="3.4.16.-" evidence="11"/>
<dbReference type="FunFam" id="1.10.287.410:FF:000001">
    <property type="entry name" value="Carboxypeptidase Y"/>
    <property type="match status" value="1"/>
</dbReference>
<evidence type="ECO:0000313" key="12">
    <source>
        <dbReference type="EMBL" id="CCE61626.1"/>
    </source>
</evidence>
<comment type="subcellular location">
    <subcellularLocation>
        <location evidence="1">Vacuole lumen</location>
    </subcellularLocation>
</comment>
<evidence type="ECO:0000256" key="4">
    <source>
        <dbReference type="ARBA" id="ARBA00022645"/>
    </source>
</evidence>
<feature type="signal peptide" evidence="11">
    <location>
        <begin position="1"/>
        <end position="18"/>
    </location>
</feature>
<dbReference type="GO" id="GO:0016236">
    <property type="term" value="P:macroautophagy"/>
    <property type="evidence" value="ECO:0007669"/>
    <property type="project" value="EnsemblFungi"/>
</dbReference>
<keyword evidence="3" id="KW-0926">Vacuole</keyword>
<dbReference type="Pfam" id="PF00450">
    <property type="entry name" value="Peptidase_S10"/>
    <property type="match status" value="1"/>
</dbReference>
<keyword evidence="9" id="KW-0325">Glycoprotein</keyword>
<comment type="similarity">
    <text evidence="2 11">Belongs to the peptidase S10 family.</text>
</comment>
<dbReference type="MEROPS" id="S10.001"/>
<dbReference type="GeneID" id="11532527"/>
<keyword evidence="6 11" id="KW-0732">Signal</keyword>
<dbReference type="GO" id="GO:0046938">
    <property type="term" value="P:phytochelatin biosynthetic process"/>
    <property type="evidence" value="ECO:0007669"/>
    <property type="project" value="EnsemblFungi"/>
</dbReference>
<evidence type="ECO:0000256" key="11">
    <source>
        <dbReference type="RuleBase" id="RU361156"/>
    </source>
</evidence>
<dbReference type="GO" id="GO:0005576">
    <property type="term" value="C:extracellular region"/>
    <property type="evidence" value="ECO:0007669"/>
    <property type="project" value="EnsemblFungi"/>
</dbReference>
<dbReference type="InterPro" id="IPR018202">
    <property type="entry name" value="Ser_caboxypep_ser_AS"/>
</dbReference>
<dbReference type="HOGENOM" id="CLU_008523_10_4_1"/>
<sequence length="544" mass="61993">MKVSSVFVGVFLVNLTYAITLPQQFNFFRNKDNEKLGLIKDLVSNVVHTLDLNIDYQGAVDLFTANNNKLLRVWEKFVTVQDLVDLNKNLISKPLGKFSFKDNKFWDTITSTKTNDYQLRSQKIKNPKKLGVDPGVDQYSGYLDVVEDDKHFFYWFFESRNDPKNDPVILWLNGGPGCSSMTGLFFELGSSSIGKNLKPIYNPYSWNSNASVIFLDQPVNVGFSYSGSAGVSNTIAASKDIYNFLNLFFEQFPQFAKNDFHIAGESYAGHYIPVFATEILSHPAEERSFNLTSVMIGNGLTDPLNQYPYYKPMACGEGGAGAVLSPDECQAMDDSLDRCLSLIQSCYSSNSVWTCVPASIYCNNAQLLPYQRTGKNVYDIRKECENDSLCYNDLQYIDEYLNEEFVQNEIGAEVSSFQSCNFDINKNFLFNGDWMKPYQVHVTQLLDEYKLPVLIYAGDKDFICNWLGNQHWTDVLPWEHNEGFQNADIKKYQSSLLGKPAGEYKSYKNFTFLRLFNGGHMVPYDQPENALSMVNDWIHNGYKL</sequence>
<dbReference type="STRING" id="1071381.G8BNZ8"/>
<dbReference type="RefSeq" id="XP_003684060.1">
    <property type="nucleotide sequence ID" value="XM_003684012.1"/>
</dbReference>
<protein>
    <recommendedName>
        <fullName evidence="11">Carboxypeptidase</fullName>
        <ecNumber evidence="11">3.4.16.-</ecNumber>
    </recommendedName>
</protein>
<dbReference type="InterPro" id="IPR001563">
    <property type="entry name" value="Peptidase_S10"/>
</dbReference>
<evidence type="ECO:0000256" key="2">
    <source>
        <dbReference type="ARBA" id="ARBA00009431"/>
    </source>
</evidence>
<evidence type="ECO:0000256" key="7">
    <source>
        <dbReference type="ARBA" id="ARBA00022801"/>
    </source>
</evidence>
<organism evidence="12 13">
    <name type="scientific">Tetrapisispora phaffii (strain ATCC 24235 / CBS 4417 / NBRC 1672 / NRRL Y-8282 / UCD 70-5)</name>
    <name type="common">Yeast</name>
    <name type="synonym">Fabospora phaffii</name>
    <dbReference type="NCBI Taxonomy" id="1071381"/>
    <lineage>
        <taxon>Eukaryota</taxon>
        <taxon>Fungi</taxon>
        <taxon>Dikarya</taxon>
        <taxon>Ascomycota</taxon>
        <taxon>Saccharomycotina</taxon>
        <taxon>Saccharomycetes</taxon>
        <taxon>Saccharomycetales</taxon>
        <taxon>Saccharomycetaceae</taxon>
        <taxon>Tetrapisispora</taxon>
    </lineage>
</organism>
<evidence type="ECO:0000256" key="1">
    <source>
        <dbReference type="ARBA" id="ARBA00004410"/>
    </source>
</evidence>
<evidence type="ECO:0000256" key="5">
    <source>
        <dbReference type="ARBA" id="ARBA00022670"/>
    </source>
</evidence>
<keyword evidence="4 11" id="KW-0121">Carboxypeptidase</keyword>
<feature type="chain" id="PRO_5006525319" description="Carboxypeptidase" evidence="11">
    <location>
        <begin position="19"/>
        <end position="544"/>
    </location>
</feature>
<reference evidence="12 13" key="1">
    <citation type="journal article" date="2011" name="Proc. Natl. Acad. Sci. U.S.A.">
        <title>Evolutionary erosion of yeast sex chromosomes by mating-type switching accidents.</title>
        <authorList>
            <person name="Gordon J.L."/>
            <person name="Armisen D."/>
            <person name="Proux-Wera E."/>
            <person name="Oheigeartaigh S.S."/>
            <person name="Byrne K.P."/>
            <person name="Wolfe K.H."/>
        </authorList>
    </citation>
    <scope>NUCLEOTIDE SEQUENCE [LARGE SCALE GENOMIC DNA]</scope>
    <source>
        <strain evidence="13">ATCC 24235 / CBS 4417 / NBRC 1672 / NRRL Y-8282 / UCD 70-5</strain>
    </source>
</reference>
<dbReference type="OrthoDB" id="443318at2759"/>
<dbReference type="AlphaFoldDB" id="G8BNZ8"/>
<evidence type="ECO:0000256" key="9">
    <source>
        <dbReference type="ARBA" id="ARBA00023180"/>
    </source>
</evidence>
<dbReference type="OMA" id="AIANNMS"/>
<comment type="catalytic activity">
    <reaction evidence="10">
        <text>Release of a C-terminal amino acid with broad specificity.</text>
        <dbReference type="EC" id="3.4.16.5"/>
    </reaction>
</comment>
<dbReference type="GO" id="GO:0004185">
    <property type="term" value="F:serine-type carboxypeptidase activity"/>
    <property type="evidence" value="ECO:0007669"/>
    <property type="project" value="UniProtKB-UniRule"/>
</dbReference>
<dbReference type="EMBL" id="HE612856">
    <property type="protein sequence ID" value="CCE61626.1"/>
    <property type="molecule type" value="Genomic_DNA"/>
</dbReference>
<evidence type="ECO:0000313" key="13">
    <source>
        <dbReference type="Proteomes" id="UP000005666"/>
    </source>
</evidence>
<dbReference type="PANTHER" id="PTHR11802">
    <property type="entry name" value="SERINE PROTEASE FAMILY S10 SERINE CARBOXYPEPTIDASE"/>
    <property type="match status" value="1"/>
</dbReference>
<dbReference type="PANTHER" id="PTHR11802:SF113">
    <property type="entry name" value="SERINE CARBOXYPEPTIDASE CTSA-4.1"/>
    <property type="match status" value="1"/>
</dbReference>
<gene>
    <name evidence="12" type="primary">TPHA0A05520</name>
    <name evidence="12" type="ordered locus">TPHA_0A05520</name>
</gene>
<dbReference type="GO" id="GO:0031638">
    <property type="term" value="P:zymogen activation"/>
    <property type="evidence" value="ECO:0007669"/>
    <property type="project" value="EnsemblFungi"/>
</dbReference>
<evidence type="ECO:0000256" key="8">
    <source>
        <dbReference type="ARBA" id="ARBA00023157"/>
    </source>
</evidence>
<dbReference type="Gene3D" id="1.10.287.410">
    <property type="match status" value="1"/>
</dbReference>
<accession>G8BNZ8</accession>
<keyword evidence="5 11" id="KW-0645">Protease</keyword>